<evidence type="ECO:0000313" key="1">
    <source>
        <dbReference type="EMBL" id="CAL1406384.1"/>
    </source>
</evidence>
<proteinExistence type="predicted"/>
<accession>A0AAV2G6S1</accession>
<gene>
    <name evidence="1" type="ORF">LTRI10_LOCUS46113</name>
</gene>
<name>A0AAV2G6S1_9ROSI</name>
<protein>
    <submittedName>
        <fullName evidence="1">Uncharacterized protein</fullName>
    </submittedName>
</protein>
<organism evidence="1 2">
    <name type="scientific">Linum trigynum</name>
    <dbReference type="NCBI Taxonomy" id="586398"/>
    <lineage>
        <taxon>Eukaryota</taxon>
        <taxon>Viridiplantae</taxon>
        <taxon>Streptophyta</taxon>
        <taxon>Embryophyta</taxon>
        <taxon>Tracheophyta</taxon>
        <taxon>Spermatophyta</taxon>
        <taxon>Magnoliopsida</taxon>
        <taxon>eudicotyledons</taxon>
        <taxon>Gunneridae</taxon>
        <taxon>Pentapetalae</taxon>
        <taxon>rosids</taxon>
        <taxon>fabids</taxon>
        <taxon>Malpighiales</taxon>
        <taxon>Linaceae</taxon>
        <taxon>Linum</taxon>
    </lineage>
</organism>
<dbReference type="EMBL" id="OZ034821">
    <property type="protein sequence ID" value="CAL1406384.1"/>
    <property type="molecule type" value="Genomic_DNA"/>
</dbReference>
<keyword evidence="2" id="KW-1185">Reference proteome</keyword>
<evidence type="ECO:0000313" key="2">
    <source>
        <dbReference type="Proteomes" id="UP001497516"/>
    </source>
</evidence>
<dbReference type="Proteomes" id="UP001497516">
    <property type="component" value="Chromosome 8"/>
</dbReference>
<sequence>MEHLFWECPIVVALWTHSGLEHLGHGLPRQTFPLFLINCLLRMTQRAEIMALVALLWRIWKSRNWVSFEGKLILIPQLMRQYHQQLHERVSLPEDRLAPDRHPLQHNLEVVDLTYVVMWDEAVRADSHSVGGLIIKDGGGPVLLARGMVFEDVVNPLVVDTIVLREPIQWC</sequence>
<reference evidence="1 2" key="1">
    <citation type="submission" date="2024-04" db="EMBL/GenBank/DDBJ databases">
        <authorList>
            <person name="Fracassetti M."/>
        </authorList>
    </citation>
    <scope>NUCLEOTIDE SEQUENCE [LARGE SCALE GENOMIC DNA]</scope>
</reference>
<dbReference type="AlphaFoldDB" id="A0AAV2G6S1"/>